<comment type="caution">
    <text evidence="10">The sequence shown here is derived from an EMBL/GenBank/DDBJ whole genome shotgun (WGS) entry which is preliminary data.</text>
</comment>
<keyword evidence="2" id="KW-0813">Transport</keyword>
<dbReference type="CDD" id="cd06173">
    <property type="entry name" value="MFS_MefA_like"/>
    <property type="match status" value="1"/>
</dbReference>
<protein>
    <submittedName>
        <fullName evidence="10">MFS transporter</fullName>
    </submittedName>
</protein>
<feature type="transmembrane region" description="Helical" evidence="8">
    <location>
        <begin position="251"/>
        <end position="270"/>
    </location>
</feature>
<feature type="domain" description="Major facilitator superfamily (MFS) profile" evidence="9">
    <location>
        <begin position="1"/>
        <end position="392"/>
    </location>
</feature>
<dbReference type="InterPro" id="IPR020846">
    <property type="entry name" value="MFS_dom"/>
</dbReference>
<evidence type="ECO:0000256" key="6">
    <source>
        <dbReference type="ARBA" id="ARBA00023136"/>
    </source>
</evidence>
<feature type="transmembrane region" description="Helical" evidence="8">
    <location>
        <begin position="277"/>
        <end position="297"/>
    </location>
</feature>
<evidence type="ECO:0000313" key="11">
    <source>
        <dbReference type="Proteomes" id="UP001596392"/>
    </source>
</evidence>
<evidence type="ECO:0000256" key="5">
    <source>
        <dbReference type="ARBA" id="ARBA00022989"/>
    </source>
</evidence>
<evidence type="ECO:0000259" key="9">
    <source>
        <dbReference type="PROSITE" id="PS50850"/>
    </source>
</evidence>
<feature type="transmembrane region" description="Helical" evidence="8">
    <location>
        <begin position="366"/>
        <end position="386"/>
    </location>
</feature>
<dbReference type="InterPro" id="IPR036259">
    <property type="entry name" value="MFS_trans_sf"/>
</dbReference>
<evidence type="ECO:0000256" key="8">
    <source>
        <dbReference type="SAM" id="Phobius"/>
    </source>
</evidence>
<feature type="transmembrane region" description="Helical" evidence="8">
    <location>
        <begin position="39"/>
        <end position="57"/>
    </location>
</feature>
<evidence type="ECO:0000256" key="1">
    <source>
        <dbReference type="ARBA" id="ARBA00004429"/>
    </source>
</evidence>
<dbReference type="Gene3D" id="1.20.1250.20">
    <property type="entry name" value="MFS general substrate transporter like domains"/>
    <property type="match status" value="1"/>
</dbReference>
<gene>
    <name evidence="10" type="ORF">ACFQO7_19485</name>
</gene>
<feature type="transmembrane region" description="Helical" evidence="8">
    <location>
        <begin position="303"/>
        <end position="326"/>
    </location>
</feature>
<accession>A0ABW2GXC3</accession>
<comment type="subcellular location">
    <subcellularLocation>
        <location evidence="1">Cell inner membrane</location>
        <topology evidence="1">Multi-pass membrane protein</topology>
    </subcellularLocation>
</comment>
<dbReference type="PROSITE" id="PS50850">
    <property type="entry name" value="MFS"/>
    <property type="match status" value="1"/>
</dbReference>
<feature type="transmembrane region" description="Helical" evidence="8">
    <location>
        <begin position="92"/>
        <end position="109"/>
    </location>
</feature>
<dbReference type="PANTHER" id="PTHR23513:SF9">
    <property type="entry name" value="ENTEROBACTIN EXPORTER ENTS"/>
    <property type="match status" value="1"/>
</dbReference>
<organism evidence="10 11">
    <name type="scientific">Catellatospora aurea</name>
    <dbReference type="NCBI Taxonomy" id="1337874"/>
    <lineage>
        <taxon>Bacteria</taxon>
        <taxon>Bacillati</taxon>
        <taxon>Actinomycetota</taxon>
        <taxon>Actinomycetes</taxon>
        <taxon>Micromonosporales</taxon>
        <taxon>Micromonosporaceae</taxon>
        <taxon>Catellatospora</taxon>
    </lineage>
</organism>
<keyword evidence="6 8" id="KW-0472">Membrane</keyword>
<keyword evidence="11" id="KW-1185">Reference proteome</keyword>
<feature type="transmembrane region" description="Helical" evidence="8">
    <location>
        <begin position="163"/>
        <end position="183"/>
    </location>
</feature>
<dbReference type="PANTHER" id="PTHR23513">
    <property type="entry name" value="INTEGRAL MEMBRANE EFFLUX PROTEIN-RELATED"/>
    <property type="match status" value="1"/>
</dbReference>
<dbReference type="RefSeq" id="WP_376807676.1">
    <property type="nucleotide sequence ID" value="NZ_JBHTAC010000018.1"/>
</dbReference>
<sequence length="434" mass="44000">MKGLVGLLIAGTVSRVGSVLTFLAIPWLVLETTGSPSRMGLAAAAELLPYVLIGPLGAPLVDRIGPRRVSIVADLASAAVMAAVAFGQRGGFGVLLVLLVLAGALRGLGDCAKRVLLPSTITASGVDTTRATTVYDGANRLAGLLGAALGGVLIAALGAPRTVLLDGVSFVACAVLVAALVPVRATDTAAAPPEPYLTALRGGVAYLRGDRLMLGILAMLFVTNLADQANGAVFVPVWIDEVLGSPEALGWVSGAFGLGAVLGNLVFTALAPRAPRYAVFTIGFLIGGSPRLAVMALSDELTLVLVAAFGSGLAMAAVNPILAATMFERVPEHLQARVLSLSNAIGFAGIPLGGLLGGWAVEHVGLTPALLVFGACYLGATLLPALSPGTWRQLDRHQPQSLPTHPPASPTDPPAPRPGDASARDGEPISSGSR</sequence>
<evidence type="ECO:0000256" key="7">
    <source>
        <dbReference type="SAM" id="MobiDB-lite"/>
    </source>
</evidence>
<feature type="transmembrane region" description="Helical" evidence="8">
    <location>
        <begin position="69"/>
        <end position="86"/>
    </location>
</feature>
<dbReference type="EMBL" id="JBHTAC010000018">
    <property type="protein sequence ID" value="MFC7244665.1"/>
    <property type="molecule type" value="Genomic_DNA"/>
</dbReference>
<dbReference type="InterPro" id="IPR010290">
    <property type="entry name" value="TM_effector"/>
</dbReference>
<feature type="compositionally biased region" description="Pro residues" evidence="7">
    <location>
        <begin position="404"/>
        <end position="417"/>
    </location>
</feature>
<name>A0ABW2GXC3_9ACTN</name>
<feature type="transmembrane region" description="Helical" evidence="8">
    <location>
        <begin position="216"/>
        <end position="239"/>
    </location>
</feature>
<feature type="region of interest" description="Disordered" evidence="7">
    <location>
        <begin position="393"/>
        <end position="434"/>
    </location>
</feature>
<evidence type="ECO:0000256" key="3">
    <source>
        <dbReference type="ARBA" id="ARBA00022475"/>
    </source>
</evidence>
<evidence type="ECO:0000256" key="2">
    <source>
        <dbReference type="ARBA" id="ARBA00022448"/>
    </source>
</evidence>
<dbReference type="Proteomes" id="UP001596392">
    <property type="component" value="Unassembled WGS sequence"/>
</dbReference>
<evidence type="ECO:0000256" key="4">
    <source>
        <dbReference type="ARBA" id="ARBA00022692"/>
    </source>
</evidence>
<keyword evidence="5 8" id="KW-1133">Transmembrane helix</keyword>
<feature type="transmembrane region" description="Helical" evidence="8">
    <location>
        <begin position="338"/>
        <end position="360"/>
    </location>
</feature>
<keyword evidence="4 8" id="KW-0812">Transmembrane</keyword>
<evidence type="ECO:0000313" key="10">
    <source>
        <dbReference type="EMBL" id="MFC7244665.1"/>
    </source>
</evidence>
<feature type="transmembrane region" description="Helical" evidence="8">
    <location>
        <begin position="138"/>
        <end position="157"/>
    </location>
</feature>
<dbReference type="Pfam" id="PF05977">
    <property type="entry name" value="MFS_3"/>
    <property type="match status" value="1"/>
</dbReference>
<keyword evidence="3" id="KW-1003">Cell membrane</keyword>
<reference evidence="11" key="1">
    <citation type="journal article" date="2019" name="Int. J. Syst. Evol. Microbiol.">
        <title>The Global Catalogue of Microorganisms (GCM) 10K type strain sequencing project: providing services to taxonomists for standard genome sequencing and annotation.</title>
        <authorList>
            <consortium name="The Broad Institute Genomics Platform"/>
            <consortium name="The Broad Institute Genome Sequencing Center for Infectious Disease"/>
            <person name="Wu L."/>
            <person name="Ma J."/>
        </authorList>
    </citation>
    <scope>NUCLEOTIDE SEQUENCE [LARGE SCALE GENOMIC DNA]</scope>
    <source>
        <strain evidence="11">CGMCC 1.9106</strain>
    </source>
</reference>
<dbReference type="SUPFAM" id="SSF103473">
    <property type="entry name" value="MFS general substrate transporter"/>
    <property type="match status" value="1"/>
</dbReference>
<proteinExistence type="predicted"/>